<dbReference type="PIRSF" id="PIRSF006205">
    <property type="entry name" value="Dxp_reductismrs"/>
    <property type="match status" value="1"/>
</dbReference>
<evidence type="ECO:0000256" key="1">
    <source>
        <dbReference type="ARBA" id="ARBA00005094"/>
    </source>
</evidence>
<keyword evidence="4 9" id="KW-0521">NADP</keyword>
<feature type="binding site" evidence="9">
    <location>
        <position position="218"/>
    </location>
    <ligand>
        <name>1-deoxy-D-xylulose 5-phosphate</name>
        <dbReference type="ChEBI" id="CHEBI:57792"/>
    </ligand>
</feature>
<dbReference type="EMBL" id="AAWL01000002">
    <property type="protein sequence ID" value="EAX48630.1"/>
    <property type="molecule type" value="Genomic_DNA"/>
</dbReference>
<dbReference type="SUPFAM" id="SSF69055">
    <property type="entry name" value="1-deoxy-D-xylulose-5-phosphate reductoisomerase, C-terminal domain"/>
    <property type="match status" value="1"/>
</dbReference>
<feature type="binding site" evidence="9">
    <location>
        <position position="214"/>
    </location>
    <ligand>
        <name>1-deoxy-D-xylulose 5-phosphate</name>
        <dbReference type="ChEBI" id="CHEBI:57792"/>
    </ligand>
</feature>
<dbReference type="GO" id="GO:0070402">
    <property type="term" value="F:NADPH binding"/>
    <property type="evidence" value="ECO:0007669"/>
    <property type="project" value="InterPro"/>
</dbReference>
<accession>A1HMZ9</accession>
<dbReference type="Gene3D" id="3.40.50.720">
    <property type="entry name" value="NAD(P)-binding Rossmann-like Domain"/>
    <property type="match status" value="1"/>
</dbReference>
<dbReference type="OrthoDB" id="9806546at2"/>
<dbReference type="Pfam" id="PF13288">
    <property type="entry name" value="DXPR_C"/>
    <property type="match status" value="1"/>
</dbReference>
<dbReference type="InterPro" id="IPR013644">
    <property type="entry name" value="DXP_reductoisomerase_C"/>
</dbReference>
<feature type="domain" description="1-deoxy-D-xylulose 5-phosphate reductoisomerase C-terminal" evidence="11">
    <location>
        <begin position="143"/>
        <end position="226"/>
    </location>
</feature>
<evidence type="ECO:0000256" key="4">
    <source>
        <dbReference type="ARBA" id="ARBA00022857"/>
    </source>
</evidence>
<feature type="binding site" evidence="9">
    <location>
        <position position="218"/>
    </location>
    <ligand>
        <name>Mn(2+)</name>
        <dbReference type="ChEBI" id="CHEBI:29035"/>
    </ligand>
</feature>
<feature type="binding site" evidence="9">
    <location>
        <position position="173"/>
    </location>
    <ligand>
        <name>1-deoxy-D-xylulose 5-phosphate</name>
        <dbReference type="ChEBI" id="CHEBI:57792"/>
    </ligand>
</feature>
<evidence type="ECO:0000259" key="11">
    <source>
        <dbReference type="Pfam" id="PF08436"/>
    </source>
</evidence>
<dbReference type="EC" id="1.1.1.267" evidence="9"/>
<dbReference type="HAMAP" id="MF_00183">
    <property type="entry name" value="DXP_reductoisom"/>
    <property type="match status" value="1"/>
</dbReference>
<dbReference type="Pfam" id="PF08436">
    <property type="entry name" value="DXP_redisom_C"/>
    <property type="match status" value="1"/>
</dbReference>
<evidence type="ECO:0000256" key="5">
    <source>
        <dbReference type="ARBA" id="ARBA00023002"/>
    </source>
</evidence>
<dbReference type="FunFam" id="3.40.50.720:FF:000045">
    <property type="entry name" value="1-deoxy-D-xylulose 5-phosphate reductoisomerase"/>
    <property type="match status" value="1"/>
</dbReference>
<gene>
    <name evidence="9" type="primary">dxr</name>
    <name evidence="13" type="ORF">TcarDRAFT_2102</name>
</gene>
<keyword evidence="14" id="KW-1185">Reference proteome</keyword>
<feature type="binding site" evidence="9">
    <location>
        <position position="11"/>
    </location>
    <ligand>
        <name>NADPH</name>
        <dbReference type="ChEBI" id="CHEBI:57783"/>
    </ligand>
</feature>
<evidence type="ECO:0000313" key="13">
    <source>
        <dbReference type="EMBL" id="EAX48630.1"/>
    </source>
</evidence>
<feature type="binding site" evidence="9">
    <location>
        <position position="202"/>
    </location>
    <ligand>
        <name>NADPH</name>
        <dbReference type="ChEBI" id="CHEBI:57783"/>
    </ligand>
</feature>
<dbReference type="InterPro" id="IPR036169">
    <property type="entry name" value="DXPR_C_sf"/>
</dbReference>
<dbReference type="GO" id="GO:0030145">
    <property type="term" value="F:manganese ion binding"/>
    <property type="evidence" value="ECO:0007669"/>
    <property type="project" value="TreeGrafter"/>
</dbReference>
<comment type="function">
    <text evidence="9">Catalyzes the NADPH-dependent rearrangement and reduction of 1-deoxy-D-xylulose-5-phosphate (DXP) to 2-C-methyl-D-erythritol 4-phosphate (MEP).</text>
</comment>
<feature type="binding site" evidence="9">
    <location>
        <position position="149"/>
    </location>
    <ligand>
        <name>Mn(2+)</name>
        <dbReference type="ChEBI" id="CHEBI:29035"/>
    </ligand>
</feature>
<reference evidence="13 14" key="2">
    <citation type="submission" date="2007-01" db="EMBL/GenBank/DDBJ databases">
        <title>Sequencing of the draft genome and assembly of Thermosinus carboxydivorans Nor1.</title>
        <authorList>
            <consortium name="US DOE Joint Genome Institute (JGI-PGF)"/>
            <person name="Copeland A."/>
            <person name="Lucas S."/>
            <person name="Lapidus A."/>
            <person name="Barry K."/>
            <person name="Glavina del Rio T."/>
            <person name="Dalin E."/>
            <person name="Tice H."/>
            <person name="Bruce D."/>
            <person name="Pitluck S."/>
            <person name="Richardson P."/>
        </authorList>
    </citation>
    <scope>NUCLEOTIDE SEQUENCE [LARGE SCALE GENOMIC DNA]</scope>
    <source>
        <strain evidence="13 14">Nor1</strain>
    </source>
</reference>
<feature type="binding site" evidence="9">
    <location>
        <position position="196"/>
    </location>
    <ligand>
        <name>1-deoxy-D-xylulose 5-phosphate</name>
        <dbReference type="ChEBI" id="CHEBI:57792"/>
    </ligand>
</feature>
<dbReference type="eggNOG" id="COG0743">
    <property type="taxonomic scope" value="Bacteria"/>
</dbReference>
<evidence type="ECO:0000259" key="12">
    <source>
        <dbReference type="Pfam" id="PF13288"/>
    </source>
</evidence>
<sequence length="384" mass="41993">MKNIAILGSTGSIGTQALEVIAGRPDEFRLVALAAHKNDELLARQIERFNPDLAVLVDKEAARRLEQRNVGKTRILAGEEGLLAAATYDPVHTVVTSMVGFAGLKPTLAAIAAGKTIALANKETLVAAGELVMTEARRRGVTILPVDSEHSAIFQCLQGEHKKNINKLILTASGGPFRCWTRDRMSKVTVKECLAHPNWSMGKKITVDSATLINKGLEVIEARWLYDVPYEQIEVVIHPQSIVHSMVEFVDGSIMAQMGRPDMRLPIQYALSYPDRLHNSFPRLDIYNLGPLTFEAPDLVAFPGLKIAYDAGRAGGTVPCVMNAANEIAVNAFLHGEITFLDITYVIQEVLNSHEKTDAPGLPELCAADRWARKEAQNIIASLK</sequence>
<evidence type="ECO:0000256" key="7">
    <source>
        <dbReference type="ARBA" id="ARBA00023229"/>
    </source>
</evidence>
<comment type="pathway">
    <text evidence="1 9">Isoprenoid biosynthesis; isopentenyl diphosphate biosynthesis via DXP pathway; isopentenyl diphosphate from 1-deoxy-D-xylulose 5-phosphate: step 1/6.</text>
</comment>
<evidence type="ECO:0000256" key="8">
    <source>
        <dbReference type="ARBA" id="ARBA00048543"/>
    </source>
</evidence>
<name>A1HMZ9_9FIRM</name>
<feature type="binding site" evidence="9">
    <location>
        <position position="122"/>
    </location>
    <ligand>
        <name>1-deoxy-D-xylulose 5-phosphate</name>
        <dbReference type="ChEBI" id="CHEBI:57792"/>
    </ligand>
</feature>
<keyword evidence="6 9" id="KW-0464">Manganese</keyword>
<organism evidence="13 14">
    <name type="scientific">Thermosinus carboxydivorans Nor1</name>
    <dbReference type="NCBI Taxonomy" id="401526"/>
    <lineage>
        <taxon>Bacteria</taxon>
        <taxon>Bacillati</taxon>
        <taxon>Bacillota</taxon>
        <taxon>Negativicutes</taxon>
        <taxon>Selenomonadales</taxon>
        <taxon>Sporomusaceae</taxon>
        <taxon>Thermosinus</taxon>
    </lineage>
</organism>
<dbReference type="SUPFAM" id="SSF55347">
    <property type="entry name" value="Glyceraldehyde-3-phosphate dehydrogenase-like, C-terminal domain"/>
    <property type="match status" value="1"/>
</dbReference>
<keyword evidence="13" id="KW-0413">Isomerase</keyword>
<feature type="binding site" evidence="9">
    <location>
        <position position="209"/>
    </location>
    <ligand>
        <name>1-deoxy-D-xylulose 5-phosphate</name>
        <dbReference type="ChEBI" id="CHEBI:57792"/>
    </ligand>
</feature>
<dbReference type="Pfam" id="PF02670">
    <property type="entry name" value="DXP_reductoisom"/>
    <property type="match status" value="1"/>
</dbReference>
<proteinExistence type="inferred from homology"/>
<dbReference type="PANTHER" id="PTHR30525">
    <property type="entry name" value="1-DEOXY-D-XYLULOSE 5-PHOSPHATE REDUCTOISOMERASE"/>
    <property type="match status" value="1"/>
</dbReference>
<evidence type="ECO:0000259" key="10">
    <source>
        <dbReference type="Pfam" id="PF02670"/>
    </source>
</evidence>
<feature type="binding site" evidence="9">
    <location>
        <position position="38"/>
    </location>
    <ligand>
        <name>NADPH</name>
        <dbReference type="ChEBI" id="CHEBI:57783"/>
    </ligand>
</feature>
<feature type="binding site" evidence="9">
    <location>
        <position position="147"/>
    </location>
    <ligand>
        <name>Mn(2+)</name>
        <dbReference type="ChEBI" id="CHEBI:29035"/>
    </ligand>
</feature>
<dbReference type="Gene3D" id="1.10.1740.10">
    <property type="match status" value="1"/>
</dbReference>
<feature type="binding site" evidence="9">
    <location>
        <position position="123"/>
    </location>
    <ligand>
        <name>NADPH</name>
        <dbReference type="ChEBI" id="CHEBI:57783"/>
    </ligand>
</feature>
<dbReference type="InterPro" id="IPR026877">
    <property type="entry name" value="DXPR_C"/>
</dbReference>
<evidence type="ECO:0000256" key="9">
    <source>
        <dbReference type="HAMAP-Rule" id="MF_00183"/>
    </source>
</evidence>
<dbReference type="UniPathway" id="UPA00056">
    <property type="reaction ID" value="UER00092"/>
</dbReference>
<dbReference type="GO" id="GO:0030604">
    <property type="term" value="F:1-deoxy-D-xylulose-5-phosphate reductoisomerase activity"/>
    <property type="evidence" value="ECO:0007669"/>
    <property type="project" value="UniProtKB-UniRule"/>
</dbReference>
<dbReference type="PANTHER" id="PTHR30525:SF0">
    <property type="entry name" value="1-DEOXY-D-XYLULOSE 5-PHOSPHATE REDUCTOISOMERASE, CHLOROPLASTIC"/>
    <property type="match status" value="1"/>
</dbReference>
<evidence type="ECO:0000256" key="3">
    <source>
        <dbReference type="ARBA" id="ARBA00022723"/>
    </source>
</evidence>
<dbReference type="RefSeq" id="WP_007288401.1">
    <property type="nucleotide sequence ID" value="NZ_AAWL01000002.1"/>
</dbReference>
<feature type="binding site" evidence="9">
    <location>
        <position position="13"/>
    </location>
    <ligand>
        <name>NADPH</name>
        <dbReference type="ChEBI" id="CHEBI:57783"/>
    </ligand>
</feature>
<comment type="caution">
    <text evidence="9">Lacks conserved residue(s) required for the propagation of feature annotation.</text>
</comment>
<dbReference type="GO" id="GO:0051484">
    <property type="term" value="P:isopentenyl diphosphate biosynthetic process, methylerythritol 4-phosphate pathway involved in terpenoid biosynthetic process"/>
    <property type="evidence" value="ECO:0007669"/>
    <property type="project" value="TreeGrafter"/>
</dbReference>
<feature type="binding site" evidence="9">
    <location>
        <position position="149"/>
    </location>
    <ligand>
        <name>1-deoxy-D-xylulose 5-phosphate</name>
        <dbReference type="ChEBI" id="CHEBI:57792"/>
    </ligand>
</feature>
<dbReference type="AlphaFoldDB" id="A1HMZ9"/>
<feature type="domain" description="1-deoxy-D-xylulose 5-phosphate reductoisomerase N-terminal" evidence="10">
    <location>
        <begin position="4"/>
        <end position="129"/>
    </location>
</feature>
<comment type="catalytic activity">
    <reaction evidence="8">
        <text>2-C-methyl-D-erythritol 4-phosphate + NADP(+) = 1-deoxy-D-xylulose 5-phosphate + NADPH + H(+)</text>
        <dbReference type="Rhea" id="RHEA:13717"/>
        <dbReference type="ChEBI" id="CHEBI:15378"/>
        <dbReference type="ChEBI" id="CHEBI:57783"/>
        <dbReference type="ChEBI" id="CHEBI:57792"/>
        <dbReference type="ChEBI" id="CHEBI:58262"/>
        <dbReference type="ChEBI" id="CHEBI:58349"/>
        <dbReference type="EC" id="1.1.1.267"/>
    </reaction>
    <physiologicalReaction direction="right-to-left" evidence="8">
        <dbReference type="Rhea" id="RHEA:13719"/>
    </physiologicalReaction>
</comment>
<reference evidence="13 14" key="1">
    <citation type="submission" date="2007-01" db="EMBL/GenBank/DDBJ databases">
        <title>Annotation of the draft genome assembly of Thermosinus carboxydivorans Nor1.</title>
        <authorList>
            <consortium name="US DOE Joint Genome Institute (JGI-ORNL)"/>
            <person name="Larimer F."/>
            <person name="Land M."/>
            <person name="Hauser L."/>
        </authorList>
    </citation>
    <scope>NUCLEOTIDE SEQUENCE [LARGE SCALE GENOMIC DNA]</scope>
    <source>
        <strain evidence="13 14">Nor1</strain>
    </source>
</reference>
<evidence type="ECO:0000256" key="6">
    <source>
        <dbReference type="ARBA" id="ARBA00023211"/>
    </source>
</evidence>
<keyword evidence="5 9" id="KW-0560">Oxidoreductase</keyword>
<protein>
    <recommendedName>
        <fullName evidence="9">1-deoxy-D-xylulose 5-phosphate reductoisomerase</fullName>
        <shortName evidence="9">DXP reductoisomerase</shortName>
        <ecNumber evidence="9">1.1.1.267</ecNumber>
    </recommendedName>
    <alternativeName>
        <fullName evidence="9">1-deoxyxylulose-5-phosphate reductoisomerase</fullName>
    </alternativeName>
    <alternativeName>
        <fullName evidence="9">2-C-methyl-D-erythritol 4-phosphate synthase</fullName>
    </alternativeName>
</protein>
<comment type="caution">
    <text evidence="13">The sequence shown here is derived from an EMBL/GenBank/DDBJ whole genome shotgun (WGS) entry which is preliminary data.</text>
</comment>
<dbReference type="InterPro" id="IPR003821">
    <property type="entry name" value="DXP_reductoisomerase"/>
</dbReference>
<feature type="binding site" evidence="9">
    <location>
        <position position="10"/>
    </location>
    <ligand>
        <name>NADPH</name>
        <dbReference type="ChEBI" id="CHEBI:57783"/>
    </ligand>
</feature>
<dbReference type="InterPro" id="IPR036291">
    <property type="entry name" value="NAD(P)-bd_dom_sf"/>
</dbReference>
<keyword evidence="9" id="KW-0460">Magnesium</keyword>
<keyword evidence="3 9" id="KW-0479">Metal-binding</keyword>
<feature type="binding site" evidence="9">
    <location>
        <position position="12"/>
    </location>
    <ligand>
        <name>NADPH</name>
        <dbReference type="ChEBI" id="CHEBI:57783"/>
    </ligand>
</feature>
<dbReference type="NCBIfam" id="NF009114">
    <property type="entry name" value="PRK12464.1"/>
    <property type="match status" value="1"/>
</dbReference>
<keyword evidence="7 9" id="KW-0414">Isoprene biosynthesis</keyword>
<dbReference type="NCBIfam" id="TIGR00243">
    <property type="entry name" value="Dxr"/>
    <property type="match status" value="1"/>
</dbReference>
<feature type="binding site" evidence="9">
    <location>
        <position position="37"/>
    </location>
    <ligand>
        <name>NADPH</name>
        <dbReference type="ChEBI" id="CHEBI:57783"/>
    </ligand>
</feature>
<feature type="binding site" evidence="9">
    <location>
        <position position="121"/>
    </location>
    <ligand>
        <name>NADPH</name>
        <dbReference type="ChEBI" id="CHEBI:57783"/>
    </ligand>
</feature>
<feature type="binding site" evidence="9">
    <location>
        <position position="215"/>
    </location>
    <ligand>
        <name>1-deoxy-D-xylulose 5-phosphate</name>
        <dbReference type="ChEBI" id="CHEBI:57792"/>
    </ligand>
</feature>
<dbReference type="SUPFAM" id="SSF51735">
    <property type="entry name" value="NAD(P)-binding Rossmann-fold domains"/>
    <property type="match status" value="1"/>
</dbReference>
<dbReference type="GO" id="GO:0016853">
    <property type="term" value="F:isomerase activity"/>
    <property type="evidence" value="ECO:0007669"/>
    <property type="project" value="UniProtKB-KW"/>
</dbReference>
<dbReference type="InterPro" id="IPR013512">
    <property type="entry name" value="DXP_reductoisomerase_N"/>
</dbReference>
<evidence type="ECO:0000256" key="2">
    <source>
        <dbReference type="ARBA" id="ARBA00006825"/>
    </source>
</evidence>
<comment type="similarity">
    <text evidence="2 9">Belongs to the DXR family.</text>
</comment>
<feature type="binding site" evidence="9">
    <location>
        <position position="148"/>
    </location>
    <ligand>
        <name>1-deoxy-D-xylulose 5-phosphate</name>
        <dbReference type="ChEBI" id="CHEBI:57792"/>
    </ligand>
</feature>
<dbReference type="Proteomes" id="UP000005139">
    <property type="component" value="Unassembled WGS sequence"/>
</dbReference>
<evidence type="ECO:0000313" key="14">
    <source>
        <dbReference type="Proteomes" id="UP000005139"/>
    </source>
</evidence>
<comment type="cofactor">
    <cofactor evidence="9">
        <name>Mg(2+)</name>
        <dbReference type="ChEBI" id="CHEBI:18420"/>
    </cofactor>
    <cofactor evidence="9">
        <name>Mn(2+)</name>
        <dbReference type="ChEBI" id="CHEBI:29035"/>
    </cofactor>
</comment>
<feature type="domain" description="DXP reductoisomerase C-terminal" evidence="12">
    <location>
        <begin position="258"/>
        <end position="374"/>
    </location>
</feature>